<evidence type="ECO:0000313" key="4">
    <source>
        <dbReference type="Proteomes" id="UP000429232"/>
    </source>
</evidence>
<evidence type="ECO:0000313" key="3">
    <source>
        <dbReference type="EMBL" id="QQL51246.1"/>
    </source>
</evidence>
<feature type="domain" description="DUF4142" evidence="2">
    <location>
        <begin position="54"/>
        <end position="188"/>
    </location>
</feature>
<keyword evidence="4" id="KW-1185">Reference proteome</keyword>
<feature type="region of interest" description="Disordered" evidence="1">
    <location>
        <begin position="21"/>
        <end position="47"/>
    </location>
</feature>
<dbReference type="PANTHER" id="PTHR38593:SF1">
    <property type="entry name" value="BLR2558 PROTEIN"/>
    <property type="match status" value="1"/>
</dbReference>
<sequence>MKKSIYVIVICIAVTACKQHGPDSVSQADSANMTRDSNENRSPATPPYEISGIDAKFAAKAAAGGMEEVELGMLALARSNTPGVKTLADMMQKDHSKANTELKAIASARHIVLPDRLSNDAAALKKSLSSYNDKEFDKAYVKAMVKDHKNDISEFTDALKVVKYPEMTAFIKKTIPVLQMHLQAAEKLEDQMVQ</sequence>
<evidence type="ECO:0000259" key="2">
    <source>
        <dbReference type="Pfam" id="PF13628"/>
    </source>
</evidence>
<gene>
    <name evidence="3" type="ORF">GO620_007300</name>
</gene>
<dbReference type="AlphaFoldDB" id="A0A7T7FDA8"/>
<name>A0A7T7FDA8_9SPHI</name>
<dbReference type="InterPro" id="IPR012347">
    <property type="entry name" value="Ferritin-like"/>
</dbReference>
<proteinExistence type="predicted"/>
<protein>
    <submittedName>
        <fullName evidence="3">DUF4142 domain-containing protein</fullName>
    </submittedName>
</protein>
<accession>A0A7T7FDA8</accession>
<dbReference type="PANTHER" id="PTHR38593">
    <property type="entry name" value="BLR2558 PROTEIN"/>
    <property type="match status" value="1"/>
</dbReference>
<dbReference type="RefSeq" id="WP_198173518.1">
    <property type="nucleotide sequence ID" value="NZ_CP066775.1"/>
</dbReference>
<dbReference type="Gene3D" id="1.20.1260.10">
    <property type="match status" value="1"/>
</dbReference>
<reference evidence="3 4" key="1">
    <citation type="submission" date="2020-12" db="EMBL/GenBank/DDBJ databases">
        <title>HMF7856_wgs.fasta genome submission.</title>
        <authorList>
            <person name="Kang H."/>
            <person name="Kim H."/>
            <person name="Joh K."/>
        </authorList>
    </citation>
    <scope>NUCLEOTIDE SEQUENCE [LARGE SCALE GENOMIC DNA]</scope>
    <source>
        <strain evidence="3 4">HMF7856</strain>
    </source>
</reference>
<feature type="compositionally biased region" description="Polar residues" evidence="1">
    <location>
        <begin position="24"/>
        <end position="43"/>
    </location>
</feature>
<dbReference type="KEGG" id="mgik:GO620_007300"/>
<dbReference type="EMBL" id="CP066775">
    <property type="protein sequence ID" value="QQL51246.1"/>
    <property type="molecule type" value="Genomic_DNA"/>
</dbReference>
<dbReference type="Pfam" id="PF13628">
    <property type="entry name" value="DUF4142"/>
    <property type="match status" value="1"/>
</dbReference>
<organism evidence="3 4">
    <name type="scientific">Mucilaginibacter ginkgonis</name>
    <dbReference type="NCBI Taxonomy" id="2682091"/>
    <lineage>
        <taxon>Bacteria</taxon>
        <taxon>Pseudomonadati</taxon>
        <taxon>Bacteroidota</taxon>
        <taxon>Sphingobacteriia</taxon>
        <taxon>Sphingobacteriales</taxon>
        <taxon>Sphingobacteriaceae</taxon>
        <taxon>Mucilaginibacter</taxon>
    </lineage>
</organism>
<dbReference type="InterPro" id="IPR025419">
    <property type="entry name" value="DUF4142"/>
</dbReference>
<dbReference type="Proteomes" id="UP000429232">
    <property type="component" value="Chromosome"/>
</dbReference>
<evidence type="ECO:0000256" key="1">
    <source>
        <dbReference type="SAM" id="MobiDB-lite"/>
    </source>
</evidence>
<dbReference type="PROSITE" id="PS51257">
    <property type="entry name" value="PROKAR_LIPOPROTEIN"/>
    <property type="match status" value="1"/>
</dbReference>